<dbReference type="AlphaFoldDB" id="A0A2I2KTG5"/>
<evidence type="ECO:0000313" key="2">
    <source>
        <dbReference type="Proteomes" id="UP000234331"/>
    </source>
</evidence>
<evidence type="ECO:0000313" key="1">
    <source>
        <dbReference type="EMBL" id="SNQ48961.1"/>
    </source>
</evidence>
<sequence length="254" mass="27491">MAGDADRAAQKIVEDFAADLAALRQQYGNPSYAAMGNVVRHMKDVEGSKSTFGRMFQRPTGIPSAEHLRGFLIALGQRDLVDEWEGRRQAAQAAIEAIRRQPESTLPEEQTQNSPAITARELVSSAEPRLPHQQPRRWRPFTLGLVCAGIITFPLGFVTGKASTAAPASVAPGAVRGKPDIQAACDRDYGKGRIATITNPDSSSSWECLAPGTAPEPGKNGVAISDQCARQWPGSESRALSDRDPWSWRCIQRG</sequence>
<reference evidence="1 2" key="1">
    <citation type="submission" date="2017-06" db="EMBL/GenBank/DDBJ databases">
        <authorList>
            <person name="Kim H.J."/>
            <person name="Triplett B.A."/>
        </authorList>
    </citation>
    <scope>NUCLEOTIDE SEQUENCE [LARGE SCALE GENOMIC DNA]</scope>
    <source>
        <strain evidence="1">FRACA_ARgP5</strain>
    </source>
</reference>
<protein>
    <submittedName>
        <fullName evidence="1">Uncharacterized protein</fullName>
    </submittedName>
</protein>
<proteinExistence type="predicted"/>
<gene>
    <name evidence="1" type="ORF">FRACA_2950003</name>
</gene>
<dbReference type="EMBL" id="FZMO01000218">
    <property type="protein sequence ID" value="SNQ48961.1"/>
    <property type="molecule type" value="Genomic_DNA"/>
</dbReference>
<name>A0A2I2KTG5_9ACTN</name>
<dbReference type="Proteomes" id="UP000234331">
    <property type="component" value="Unassembled WGS sequence"/>
</dbReference>
<organism evidence="1 2">
    <name type="scientific">Frankia canadensis</name>
    <dbReference type="NCBI Taxonomy" id="1836972"/>
    <lineage>
        <taxon>Bacteria</taxon>
        <taxon>Bacillati</taxon>
        <taxon>Actinomycetota</taxon>
        <taxon>Actinomycetes</taxon>
        <taxon>Frankiales</taxon>
        <taxon>Frankiaceae</taxon>
        <taxon>Frankia</taxon>
    </lineage>
</organism>
<accession>A0A2I2KTG5</accession>
<keyword evidence="2" id="KW-1185">Reference proteome</keyword>